<dbReference type="SMART" id="SM00643">
    <property type="entry name" value="C345C"/>
    <property type="match status" value="1"/>
</dbReference>
<dbReference type="InterPro" id="IPR018933">
    <property type="entry name" value="Netrin_module_non-TIMP"/>
</dbReference>
<dbReference type="SMART" id="SM01360">
    <property type="entry name" value="A2M"/>
    <property type="match status" value="1"/>
</dbReference>
<dbReference type="Pfam" id="PF17790">
    <property type="entry name" value="MG1"/>
    <property type="match status" value="1"/>
</dbReference>
<dbReference type="SUPFAM" id="SSF48239">
    <property type="entry name" value="Terpenoid cyclases/Protein prenyltransferases"/>
    <property type="match status" value="1"/>
</dbReference>
<dbReference type="GO" id="GO:0006957">
    <property type="term" value="P:complement activation, alternative pathway"/>
    <property type="evidence" value="ECO:0007669"/>
    <property type="project" value="UniProtKB-KW"/>
</dbReference>
<dbReference type="PANTHER" id="PTHR11412:SF81">
    <property type="entry name" value="COMPLEMENT C3"/>
    <property type="match status" value="1"/>
</dbReference>
<evidence type="ECO:0000256" key="5">
    <source>
        <dbReference type="ARBA" id="ARBA00022729"/>
    </source>
</evidence>
<dbReference type="SUPFAM" id="SSF50242">
    <property type="entry name" value="TIMP-like"/>
    <property type="match status" value="1"/>
</dbReference>
<dbReference type="InterPro" id="IPR018081">
    <property type="entry name" value="Anaphylatoxin_comp_syst"/>
</dbReference>
<dbReference type="FunFam" id="2.60.40.1940:FF:000001">
    <property type="entry name" value="Complement component C3"/>
    <property type="match status" value="1"/>
</dbReference>
<dbReference type="SMART" id="SM01359">
    <property type="entry name" value="A2M_N_2"/>
    <property type="match status" value="1"/>
</dbReference>
<dbReference type="FunFam" id="2.60.40.690:FF:000004">
    <property type="entry name" value="Complement C3"/>
    <property type="match status" value="1"/>
</dbReference>
<proteinExistence type="predicted"/>
<dbReference type="FunFam" id="2.60.40.1930:FF:000008">
    <property type="entry name" value="Complement C3"/>
    <property type="match status" value="1"/>
</dbReference>
<dbReference type="GO" id="GO:0006958">
    <property type="term" value="P:complement activation, classical pathway"/>
    <property type="evidence" value="ECO:0007669"/>
    <property type="project" value="UniProtKB-KW"/>
</dbReference>
<evidence type="ECO:0000256" key="9">
    <source>
        <dbReference type="ARBA" id="ARBA00023157"/>
    </source>
</evidence>
<evidence type="ECO:0000313" key="21">
    <source>
        <dbReference type="EMBL" id="CAI5796235.1"/>
    </source>
</evidence>
<dbReference type="InterPro" id="IPR008930">
    <property type="entry name" value="Terpenoid_cyclase/PrenylTrfase"/>
</dbReference>
<keyword evidence="4" id="KW-0399">Innate immunity</keyword>
<dbReference type="GO" id="GO:0005615">
    <property type="term" value="C:extracellular space"/>
    <property type="evidence" value="ECO:0007669"/>
    <property type="project" value="InterPro"/>
</dbReference>
<dbReference type="InterPro" id="IPR001599">
    <property type="entry name" value="Macroglobln_a2"/>
</dbReference>
<dbReference type="Pfam" id="PF01759">
    <property type="entry name" value="NTR"/>
    <property type="match status" value="1"/>
</dbReference>
<name>A0AA35LH58_9SAUR</name>
<sequence length="1653" mass="186272">MEGTALYLVAALLVSFPTSSHSQLYSLITPSVLRVETEETIVVEAHGADFDAEVTVSVHDFPQKRNTLYMVKTRMEPASGMMVTPTIKVSANDMKKDSKQKQYVIVVAKCPQFTLERMVLVSFHSGYLFIQTDKTIYTPGSKVHYRTFSVNHKMQILDKPVIVEFETPEGIVVRQSFINPTSRNFQPHPLPEIVSLGTWKIVAKYQDSPQETFSTQFDVKEYVLPSFEVIVEPSAKFYYIDSNRDFRVSITARFLYGKSVEGMAFVLFGVKVDGVKHSIPDSLQRIQMSNGEGEGILRRDILQTRFHNLNNLIGHSLYVSVTVMTESGSDMVVTERSGISLVTSPYQIHFTKTPKYFKPGMPFELMVFVTNPDGSPASRVPVVTEPIAADGTTQNDGTAKLILNTPANSQELRITVKTKDPQLLNERQATKTMIATAYQTQGGSGNYLHLAVTATELKAGDNLPINFNLKSNNQEVLDQIQYFTYMILTKGKMFKVGRQRREAGQNLVTFSLPITPELIPSFRIVAYYQVGNSEIVADSVWMDVKDTCMGTLVVKGEHREDDQIHEPGDQVAIKLEGDANAWVGLVAVDKGVYVLNKKYKLTQSKIWDSVEKRDIGCTAGSGRNNLGVFEDAGLALVTSNKLSTQQRSDPKCPQPERRRRRSVQLIESKASKAGQFQNRTLRKCCEDGMHENPMGYSCEKRIQYIVDQIECQTVFLECCRFIRDILNENERDEELILARSDFEDDFLADEDITSRTQFPDSWLWRTEQLTAPPNDQGISSKTIPVYLKDSITTWEVLAVSISDTKGICVADPYEITVRKNFFIDLRLPYSVVRNEQVEIRAVLYNYRRRDLRVRVELIHNPAFCSASTAKEKYQQMLTIKGQSSRAVPFVVIPLKLGHHDIEVKAAALGGAADGVKKKLKVVPEGIQRKLVTVIELDPATQGNSDGVQEHQVKARSLEDIIPGTEPETKITVQGDPVAHIVEDSIDGTKLKHLIVTPSGCGEQNMITMTPSVIATHYLDTTGQWEKLGMDRRSDAVNQIMQGYTQQMTYKKEDHSYAAFQNLKSSTWLTAYVIKIFAMASGIVSSINNDILCGGVKWLILEKQKPDGIFHEDAPMIHGEMQGGYKGAEPEVSLTAFVLIALLESKDICKDQVNILDSSITKASEYLLRQYGKLQRPYTVALTAYALALAGRLNDDKVLMEASRGKNRWEEYKAHTYNIEGTSYALLALLKMRRFDAVGPIVKWLTKQKYYGGTYGQTQATIMVFQALAQYEIDIPTHKEIQLAVSIKLPGRREMITFPIDYESALLVRSAETKLNKDFIVKASGQGKAIMTIVTVYNAKLQEAAEQCKSFSLQVSVENVQLSSRQEKGAKGAVRIKICTRYLGKVDATMSIIDVSMLTGFAPDTEDLKRLSEGVDRYISKFDINDAVSERGNLIIYLDKVSHTEEECLQFKAYKYFEVGLIQPGSVKVYSYYNLDEQCTKFYHPSKGSGLLDKICHGDVCRCAEDNCFLQNDADNPVDVHARMEAACKPGVDYVYKTKLSHIEEENDYNNYFMEVLEIIKTGSDANPEAKPRRFISHKRCNESLNLVVNKDYLIWSLNSDLWQTKTDFNYMISKDTWIEKWPNDDECQDEEFHDLCNDLTQFSNTLMTFGCNT</sequence>
<evidence type="ECO:0000256" key="2">
    <source>
        <dbReference type="ARBA" id="ARBA00004613"/>
    </source>
</evidence>
<dbReference type="Pfam" id="PF00207">
    <property type="entry name" value="A2M"/>
    <property type="match status" value="1"/>
</dbReference>
<keyword evidence="7" id="KW-0180">Complement pathway</keyword>
<dbReference type="GO" id="GO:0009986">
    <property type="term" value="C:cell surface"/>
    <property type="evidence" value="ECO:0007669"/>
    <property type="project" value="UniProtKB-SubCell"/>
</dbReference>
<dbReference type="Proteomes" id="UP001178461">
    <property type="component" value="Chromosome 17"/>
</dbReference>
<keyword evidence="8" id="KW-0882">Thioester bond</keyword>
<keyword evidence="9" id="KW-1015">Disulfide bond</keyword>
<dbReference type="SMART" id="SM00104">
    <property type="entry name" value="ANATO"/>
    <property type="match status" value="1"/>
</dbReference>
<dbReference type="FunFam" id="2.20.130.20:FF:000001">
    <property type="entry name" value="Complement C3"/>
    <property type="match status" value="1"/>
</dbReference>
<dbReference type="InterPro" id="IPR008993">
    <property type="entry name" value="TIMP-like_OB-fold"/>
</dbReference>
<comment type="subunit">
    <text evidence="16">Complement C3b is composed of complement C3b and complement C3 beta chains that are associated via disulfide bonds. Non-enzymatic component of the C5 convertase, also named C4bC2bC3b, composed of the serine protease complement C2b (C2), complement C3b, as well as complement C4b (C4). Non-enzymatic component of the C5 convertase of the alternative complement pathways composed of the serine protease complement CFB and complement C3b. Interacts with CFP; interaction takes place together with CFB in the alternative complement system and allows the complex to become active. Interacts with CR1 (via Sushi 8 and Sushi 9 domains). Interacts with CFH.</text>
</comment>
<evidence type="ECO:0000256" key="14">
    <source>
        <dbReference type="ARBA" id="ARBA00093409"/>
    </source>
</evidence>
<dbReference type="FunFam" id="2.60.40.10:FF:000155">
    <property type="entry name" value="complement C3 isoform X1"/>
    <property type="match status" value="1"/>
</dbReference>
<dbReference type="Pfam" id="PF07703">
    <property type="entry name" value="A2M_BRD"/>
    <property type="match status" value="1"/>
</dbReference>
<comment type="function">
    <text evidence="14">Precursor of non-enzymatic components of the classical, alternative, lectin and GZMK complement pathways, which consist in a cascade of proteins that leads to phagocytosis and breakdown of pathogens and signaling that strengthens the adaptive immune system.</text>
</comment>
<organism evidence="21 22">
    <name type="scientific">Podarcis lilfordi</name>
    <name type="common">Lilford's wall lizard</name>
    <dbReference type="NCBI Taxonomy" id="74358"/>
    <lineage>
        <taxon>Eukaryota</taxon>
        <taxon>Metazoa</taxon>
        <taxon>Chordata</taxon>
        <taxon>Craniata</taxon>
        <taxon>Vertebrata</taxon>
        <taxon>Euteleostomi</taxon>
        <taxon>Lepidosauria</taxon>
        <taxon>Squamata</taxon>
        <taxon>Bifurcata</taxon>
        <taxon>Unidentata</taxon>
        <taxon>Episquamata</taxon>
        <taxon>Laterata</taxon>
        <taxon>Lacertibaenia</taxon>
        <taxon>Lacertidae</taxon>
        <taxon>Podarcis</taxon>
    </lineage>
</organism>
<dbReference type="InterPro" id="IPR002890">
    <property type="entry name" value="MG2"/>
</dbReference>
<feature type="chain" id="PRO_5041305030" evidence="18">
    <location>
        <begin position="23"/>
        <end position="1653"/>
    </location>
</feature>
<dbReference type="SMART" id="SM01361">
    <property type="entry name" value="A2M_recep"/>
    <property type="match status" value="1"/>
</dbReference>
<dbReference type="InterPro" id="IPR048848">
    <property type="entry name" value="C3_CUB2"/>
</dbReference>
<dbReference type="Gene3D" id="2.60.40.1930">
    <property type="match status" value="3"/>
</dbReference>
<dbReference type="PROSITE" id="PS01178">
    <property type="entry name" value="ANAPHYLATOXIN_2"/>
    <property type="match status" value="1"/>
</dbReference>
<evidence type="ECO:0000259" key="20">
    <source>
        <dbReference type="PROSITE" id="PS50189"/>
    </source>
</evidence>
<evidence type="ECO:0000256" key="6">
    <source>
        <dbReference type="ARBA" id="ARBA00022859"/>
    </source>
</evidence>
<dbReference type="Pfam" id="PF01835">
    <property type="entry name" value="MG2"/>
    <property type="match status" value="1"/>
</dbReference>
<dbReference type="InterPro" id="IPR011626">
    <property type="entry name" value="Alpha-macroglobulin_TED"/>
</dbReference>
<dbReference type="PROSITE" id="PS01177">
    <property type="entry name" value="ANAPHYLATOXIN_1"/>
    <property type="match status" value="1"/>
</dbReference>
<feature type="signal peptide" evidence="18">
    <location>
        <begin position="1"/>
        <end position="22"/>
    </location>
</feature>
<comment type="function">
    <text evidence="13">Non-enzymatic component of C5 convertase. Generated following cleavage by C3 convertase, it covalently attaches to the surface of pathogens, where it acts as an opsonin that marks the surface of antigens for removal. Complement C3b binds covalently via its reactive thioester, to cell surface carbohydrates or immune aggregates. Together with complement C4b, it then recruits the serine protease complement C2b to form the C5 convertase, which cleaves and activate C5, the next component of the complement pathways. In the alternative complement pathway, recruits the serine protease CFB to form the C5 convertase that cleaves and activates C5.</text>
</comment>
<evidence type="ECO:0000256" key="4">
    <source>
        <dbReference type="ARBA" id="ARBA00022588"/>
    </source>
</evidence>
<dbReference type="InterPro" id="IPR001134">
    <property type="entry name" value="Netrin_domain"/>
</dbReference>
<evidence type="ECO:0000256" key="11">
    <source>
        <dbReference type="ARBA" id="ARBA00023180"/>
    </source>
</evidence>
<evidence type="ECO:0000256" key="12">
    <source>
        <dbReference type="ARBA" id="ARBA00023198"/>
    </source>
</evidence>
<dbReference type="InterPro" id="IPR013783">
    <property type="entry name" value="Ig-like_fold"/>
</dbReference>
<dbReference type="InterPro" id="IPR049466">
    <property type="entry name" value="C3_CUB1"/>
</dbReference>
<keyword evidence="10" id="KW-0179">Complement alternate pathway</keyword>
<dbReference type="FunFam" id="1.50.10.20:FF:000008">
    <property type="entry name" value="Complement C3"/>
    <property type="match status" value="1"/>
</dbReference>
<dbReference type="FunFam" id="2.60.40.10:FF:001013">
    <property type="entry name" value="Complement C3"/>
    <property type="match status" value="1"/>
</dbReference>
<dbReference type="SMART" id="SM01419">
    <property type="entry name" value="Thiol-ester_cl"/>
    <property type="match status" value="1"/>
</dbReference>
<feature type="domain" description="NTR" evidence="20">
    <location>
        <begin position="1507"/>
        <end position="1651"/>
    </location>
</feature>
<dbReference type="InterPro" id="IPR050473">
    <property type="entry name" value="A2M/Complement_sys"/>
</dbReference>
<dbReference type="Pfam" id="PF07677">
    <property type="entry name" value="A2M_recep"/>
    <property type="match status" value="1"/>
</dbReference>
<dbReference type="InterPro" id="IPR047565">
    <property type="entry name" value="Alpha-macroglob_thiol-ester_cl"/>
</dbReference>
<dbReference type="GO" id="GO:0004866">
    <property type="term" value="F:endopeptidase inhibitor activity"/>
    <property type="evidence" value="ECO:0007669"/>
    <property type="project" value="InterPro"/>
</dbReference>
<dbReference type="EMBL" id="OX395142">
    <property type="protein sequence ID" value="CAI5796235.1"/>
    <property type="molecule type" value="Genomic_DNA"/>
</dbReference>
<dbReference type="InterPro" id="IPR041555">
    <property type="entry name" value="MG3"/>
</dbReference>
<dbReference type="PANTHER" id="PTHR11412">
    <property type="entry name" value="MACROGLOBULIN / COMPLEMENT"/>
    <property type="match status" value="1"/>
</dbReference>
<reference evidence="21" key="1">
    <citation type="submission" date="2022-12" db="EMBL/GenBank/DDBJ databases">
        <authorList>
            <person name="Alioto T."/>
            <person name="Alioto T."/>
            <person name="Gomez Garrido J."/>
        </authorList>
    </citation>
    <scope>NUCLEOTIDE SEQUENCE</scope>
</reference>
<keyword evidence="11" id="KW-0325">Glycoprotein</keyword>
<keyword evidence="6" id="KW-0391">Immunity</keyword>
<dbReference type="InterPro" id="IPR019742">
    <property type="entry name" value="MacrogloblnA2_CS"/>
</dbReference>
<dbReference type="Pfam" id="PF21308">
    <property type="entry name" value="C3_CUB2"/>
    <property type="match status" value="1"/>
</dbReference>
<evidence type="ECO:0000256" key="16">
    <source>
        <dbReference type="ARBA" id="ARBA00093550"/>
    </source>
</evidence>
<dbReference type="Pfam" id="PF17791">
    <property type="entry name" value="MG3"/>
    <property type="match status" value="1"/>
</dbReference>
<keyword evidence="22" id="KW-1185">Reference proteome</keyword>
<dbReference type="Pfam" id="PF07678">
    <property type="entry name" value="TED_complement"/>
    <property type="match status" value="1"/>
</dbReference>
<evidence type="ECO:0000256" key="1">
    <source>
        <dbReference type="ARBA" id="ARBA00004241"/>
    </source>
</evidence>
<evidence type="ECO:0000256" key="10">
    <source>
        <dbReference type="ARBA" id="ARBA00023162"/>
    </source>
</evidence>
<dbReference type="PROSITE" id="PS50189">
    <property type="entry name" value="NTR"/>
    <property type="match status" value="1"/>
</dbReference>
<evidence type="ECO:0000256" key="8">
    <source>
        <dbReference type="ARBA" id="ARBA00022966"/>
    </source>
</evidence>
<evidence type="ECO:0000256" key="7">
    <source>
        <dbReference type="ARBA" id="ARBA00022875"/>
    </source>
</evidence>
<dbReference type="Gene3D" id="1.50.10.20">
    <property type="match status" value="1"/>
</dbReference>
<dbReference type="InterPro" id="IPR036595">
    <property type="entry name" value="A-macroglobulin_rcpt-bd_sf"/>
</dbReference>
<evidence type="ECO:0000256" key="15">
    <source>
        <dbReference type="ARBA" id="ARBA00093484"/>
    </source>
</evidence>
<dbReference type="Gene3D" id="2.60.40.1940">
    <property type="match status" value="1"/>
</dbReference>
<dbReference type="InterPro" id="IPR011625">
    <property type="entry name" value="A2M_N_BRD"/>
</dbReference>
<dbReference type="Pfam" id="PF17789">
    <property type="entry name" value="MG4"/>
    <property type="match status" value="1"/>
</dbReference>
<dbReference type="SUPFAM" id="SSF47686">
    <property type="entry name" value="Anaphylotoxins (complement system)"/>
    <property type="match status" value="1"/>
</dbReference>
<dbReference type="GO" id="GO:0006954">
    <property type="term" value="P:inflammatory response"/>
    <property type="evidence" value="ECO:0007669"/>
    <property type="project" value="UniProtKB-KW"/>
</dbReference>
<keyword evidence="12" id="KW-0395">Inflammatory response</keyword>
<dbReference type="SUPFAM" id="SSF49410">
    <property type="entry name" value="Alpha-macroglobulin receptor domain"/>
    <property type="match status" value="1"/>
</dbReference>
<protein>
    <submittedName>
        <fullName evidence="21">A.superbus venom factor 1-like isoform X2</fullName>
    </submittedName>
</protein>
<comment type="subunit">
    <text evidence="15">In absence of complement activation, the C3 precursor is first processed by the removal of 4 Arg residues, forming two chains, beta and alpha, linked by a disulfide bond.</text>
</comment>
<gene>
    <name evidence="21" type="ORF">PODLI_1B043554</name>
</gene>
<feature type="region of interest" description="Disordered" evidence="17">
    <location>
        <begin position="640"/>
        <end position="661"/>
    </location>
</feature>
<dbReference type="Gene3D" id="2.60.40.690">
    <property type="entry name" value="Alpha-macroglobulin, receptor-binding domain"/>
    <property type="match status" value="1"/>
</dbReference>
<evidence type="ECO:0000259" key="19">
    <source>
        <dbReference type="PROSITE" id="PS01178"/>
    </source>
</evidence>
<evidence type="ECO:0000313" key="22">
    <source>
        <dbReference type="Proteomes" id="UP001178461"/>
    </source>
</evidence>
<evidence type="ECO:0000256" key="17">
    <source>
        <dbReference type="SAM" id="MobiDB-lite"/>
    </source>
</evidence>
<dbReference type="FunFam" id="2.40.50.120:FF:000013">
    <property type="entry name" value="Complement C3"/>
    <property type="match status" value="1"/>
</dbReference>
<dbReference type="Gene3D" id="2.40.50.120">
    <property type="match status" value="1"/>
</dbReference>
<evidence type="ECO:0000256" key="3">
    <source>
        <dbReference type="ARBA" id="ARBA00022525"/>
    </source>
</evidence>
<evidence type="ECO:0000256" key="13">
    <source>
        <dbReference type="ARBA" id="ARBA00093362"/>
    </source>
</evidence>
<dbReference type="Gene3D" id="2.20.130.20">
    <property type="match status" value="1"/>
</dbReference>
<dbReference type="Gene3D" id="2.60.120.1540">
    <property type="match status" value="1"/>
</dbReference>
<feature type="domain" description="Anaphylatoxin-like" evidence="19">
    <location>
        <begin position="684"/>
        <end position="719"/>
    </location>
</feature>
<dbReference type="Gene3D" id="1.20.91.20">
    <property type="entry name" value="Anaphylotoxins (complement system)"/>
    <property type="match status" value="1"/>
</dbReference>
<dbReference type="Gene3D" id="6.20.50.160">
    <property type="match status" value="1"/>
</dbReference>
<dbReference type="PROSITE" id="PS00477">
    <property type="entry name" value="ALPHA_2_MACROGLOBULIN"/>
    <property type="match status" value="1"/>
</dbReference>
<dbReference type="CDD" id="cd00017">
    <property type="entry name" value="ANATO"/>
    <property type="match status" value="1"/>
</dbReference>
<dbReference type="CDD" id="cd02896">
    <property type="entry name" value="complement_C3_C4_C5"/>
    <property type="match status" value="1"/>
</dbReference>
<keyword evidence="5 18" id="KW-0732">Signal</keyword>
<keyword evidence="3" id="KW-0964">Secreted</keyword>
<dbReference type="Pfam" id="PF01821">
    <property type="entry name" value="ANATO"/>
    <property type="match status" value="1"/>
</dbReference>
<dbReference type="InterPro" id="IPR009048">
    <property type="entry name" value="A-macroglobulin_rcpt-bd"/>
</dbReference>
<dbReference type="InterPro" id="IPR040839">
    <property type="entry name" value="MG4"/>
</dbReference>
<accession>A0AA35LH58</accession>
<comment type="subcellular location">
    <subcellularLocation>
        <location evidence="1">Cell surface</location>
    </subcellularLocation>
    <subcellularLocation>
        <location evidence="2">Secreted</location>
    </subcellularLocation>
</comment>
<dbReference type="InterPro" id="IPR000020">
    <property type="entry name" value="Anaphylatoxin/fibulin"/>
</dbReference>
<dbReference type="Pfam" id="PF21406">
    <property type="entry name" value="C3_CUB1"/>
    <property type="match status" value="1"/>
</dbReference>
<evidence type="ECO:0000256" key="18">
    <source>
        <dbReference type="SAM" id="SignalP"/>
    </source>
</evidence>
<dbReference type="Gene3D" id="2.60.40.10">
    <property type="entry name" value="Immunoglobulins"/>
    <property type="match status" value="2"/>
</dbReference>
<dbReference type="InterPro" id="IPR041425">
    <property type="entry name" value="C3/4/5_MG1"/>
</dbReference>